<keyword evidence="2" id="KW-1185">Reference proteome</keyword>
<proteinExistence type="predicted"/>
<dbReference type="AlphaFoldDB" id="A0A9P0VTL0"/>
<accession>A0A9P0VTL0</accession>
<reference evidence="1" key="1">
    <citation type="submission" date="2022-03" db="EMBL/GenBank/DDBJ databases">
        <authorList>
            <person name="Sayadi A."/>
        </authorList>
    </citation>
    <scope>NUCLEOTIDE SEQUENCE</scope>
</reference>
<protein>
    <submittedName>
        <fullName evidence="1">Uncharacterized protein</fullName>
    </submittedName>
</protein>
<dbReference type="EMBL" id="CAKOFQ010010692">
    <property type="protein sequence ID" value="CAH2019989.1"/>
    <property type="molecule type" value="Genomic_DNA"/>
</dbReference>
<evidence type="ECO:0000313" key="2">
    <source>
        <dbReference type="Proteomes" id="UP001152888"/>
    </source>
</evidence>
<name>A0A9P0VTL0_ACAOB</name>
<organism evidence="1 2">
    <name type="scientific">Acanthoscelides obtectus</name>
    <name type="common">Bean weevil</name>
    <name type="synonym">Bruchus obtectus</name>
    <dbReference type="NCBI Taxonomy" id="200917"/>
    <lineage>
        <taxon>Eukaryota</taxon>
        <taxon>Metazoa</taxon>
        <taxon>Ecdysozoa</taxon>
        <taxon>Arthropoda</taxon>
        <taxon>Hexapoda</taxon>
        <taxon>Insecta</taxon>
        <taxon>Pterygota</taxon>
        <taxon>Neoptera</taxon>
        <taxon>Endopterygota</taxon>
        <taxon>Coleoptera</taxon>
        <taxon>Polyphaga</taxon>
        <taxon>Cucujiformia</taxon>
        <taxon>Chrysomeloidea</taxon>
        <taxon>Chrysomelidae</taxon>
        <taxon>Bruchinae</taxon>
        <taxon>Bruchini</taxon>
        <taxon>Acanthoscelides</taxon>
    </lineage>
</organism>
<gene>
    <name evidence="1" type="ORF">ACAOBT_LOCUS37547</name>
</gene>
<sequence length="87" mass="9497">MLHSFSGCGRTSFGSPEIHATDTGVKRKALVLIAGEIEGVILNKIENPVIYDLTDNMGTLRFKLPRLNDLFFFGMDFGVPGHSTLNG</sequence>
<comment type="caution">
    <text evidence="1">The sequence shown here is derived from an EMBL/GenBank/DDBJ whole genome shotgun (WGS) entry which is preliminary data.</text>
</comment>
<dbReference type="Proteomes" id="UP001152888">
    <property type="component" value="Unassembled WGS sequence"/>
</dbReference>
<evidence type="ECO:0000313" key="1">
    <source>
        <dbReference type="EMBL" id="CAH2019989.1"/>
    </source>
</evidence>